<protein>
    <submittedName>
        <fullName evidence="2">4-carboxymuconolactone decarboxylase</fullName>
    </submittedName>
</protein>
<dbReference type="InterPro" id="IPR029032">
    <property type="entry name" value="AhpD-like"/>
</dbReference>
<sequence length="131" mass="14789">MSRPMGEGITDAERYDNGMVVRREVLSDEHVDRATANQTPLTEEFQDFISRYAWGEIWTRPGLERRMRSAVVITALIAHGHNEELAMHLRAALRNGLTVDEVKEIILQSAIYCGVPSANTAFRIAQEVYGE</sequence>
<evidence type="ECO:0000313" key="2">
    <source>
        <dbReference type="EMBL" id="GGD28938.1"/>
    </source>
</evidence>
<name>A0A917DDI8_9MICO</name>
<dbReference type="Proteomes" id="UP000633205">
    <property type="component" value="Unassembled WGS sequence"/>
</dbReference>
<comment type="caution">
    <text evidence="2">The sequence shown here is derived from an EMBL/GenBank/DDBJ whole genome shotgun (WGS) entry which is preliminary data.</text>
</comment>
<dbReference type="RefSeq" id="WP_188710851.1">
    <property type="nucleotide sequence ID" value="NZ_BMHO01000001.1"/>
</dbReference>
<evidence type="ECO:0000313" key="3">
    <source>
        <dbReference type="Proteomes" id="UP000633205"/>
    </source>
</evidence>
<dbReference type="SUPFAM" id="SSF69118">
    <property type="entry name" value="AhpD-like"/>
    <property type="match status" value="1"/>
</dbReference>
<reference evidence="2" key="2">
    <citation type="submission" date="2020-09" db="EMBL/GenBank/DDBJ databases">
        <authorList>
            <person name="Sun Q."/>
            <person name="Zhou Y."/>
        </authorList>
    </citation>
    <scope>NUCLEOTIDE SEQUENCE</scope>
    <source>
        <strain evidence="2">CGMCC 1.15152</strain>
    </source>
</reference>
<dbReference type="PANTHER" id="PTHR33570">
    <property type="entry name" value="4-CARBOXYMUCONOLACTONE DECARBOXYLASE FAMILY PROTEIN"/>
    <property type="match status" value="1"/>
</dbReference>
<dbReference type="NCBIfam" id="TIGR02425">
    <property type="entry name" value="decarb_PcaC"/>
    <property type="match status" value="1"/>
</dbReference>
<accession>A0A917DDI8</accession>
<proteinExistence type="predicted"/>
<dbReference type="Pfam" id="PF02627">
    <property type="entry name" value="CMD"/>
    <property type="match status" value="1"/>
</dbReference>
<organism evidence="2 3">
    <name type="scientific">Microbacterium faecale</name>
    <dbReference type="NCBI Taxonomy" id="1804630"/>
    <lineage>
        <taxon>Bacteria</taxon>
        <taxon>Bacillati</taxon>
        <taxon>Actinomycetota</taxon>
        <taxon>Actinomycetes</taxon>
        <taxon>Micrococcales</taxon>
        <taxon>Microbacteriaceae</taxon>
        <taxon>Microbacterium</taxon>
    </lineage>
</organism>
<dbReference type="PANTHER" id="PTHR33570:SF2">
    <property type="entry name" value="CARBOXYMUCONOLACTONE DECARBOXYLASE-LIKE DOMAIN-CONTAINING PROTEIN"/>
    <property type="match status" value="1"/>
</dbReference>
<keyword evidence="3" id="KW-1185">Reference proteome</keyword>
<reference evidence="2" key="1">
    <citation type="journal article" date="2014" name="Int. J. Syst. Evol. Microbiol.">
        <title>Complete genome sequence of Corynebacterium casei LMG S-19264T (=DSM 44701T), isolated from a smear-ripened cheese.</title>
        <authorList>
            <consortium name="US DOE Joint Genome Institute (JGI-PGF)"/>
            <person name="Walter F."/>
            <person name="Albersmeier A."/>
            <person name="Kalinowski J."/>
            <person name="Ruckert C."/>
        </authorList>
    </citation>
    <scope>NUCLEOTIDE SEQUENCE</scope>
    <source>
        <strain evidence="2">CGMCC 1.15152</strain>
    </source>
</reference>
<feature type="domain" description="Carboxymuconolactone decarboxylase-like" evidence="1">
    <location>
        <begin position="44"/>
        <end position="127"/>
    </location>
</feature>
<dbReference type="EMBL" id="BMHO01000001">
    <property type="protein sequence ID" value="GGD28938.1"/>
    <property type="molecule type" value="Genomic_DNA"/>
</dbReference>
<dbReference type="Gene3D" id="1.20.1290.10">
    <property type="entry name" value="AhpD-like"/>
    <property type="match status" value="1"/>
</dbReference>
<dbReference type="InterPro" id="IPR012788">
    <property type="entry name" value="Decarb_PcaC"/>
</dbReference>
<dbReference type="InterPro" id="IPR003779">
    <property type="entry name" value="CMD-like"/>
</dbReference>
<dbReference type="InterPro" id="IPR052512">
    <property type="entry name" value="4CMD/NDH-1_regulator"/>
</dbReference>
<dbReference type="AlphaFoldDB" id="A0A917DDI8"/>
<evidence type="ECO:0000259" key="1">
    <source>
        <dbReference type="Pfam" id="PF02627"/>
    </source>
</evidence>
<gene>
    <name evidence="2" type="primary">pcaC</name>
    <name evidence="2" type="ORF">GCM10010915_06300</name>
</gene>
<dbReference type="GO" id="GO:0051920">
    <property type="term" value="F:peroxiredoxin activity"/>
    <property type="evidence" value="ECO:0007669"/>
    <property type="project" value="InterPro"/>
</dbReference>